<sequence length="100" mass="11901">MKFWHLTLTSYGFIVYYFQYKMTNAFTFESFTIFTKKFTNFLHEYLQGIITNVTIGGSKLSDWEMTGLCLDQRLPPRKVLACRRTTNNALYSEEFIAKRR</sequence>
<evidence type="ECO:0000313" key="2">
    <source>
        <dbReference type="Proteomes" id="UP000326759"/>
    </source>
</evidence>
<organism evidence="1 2">
    <name type="scientific">Armadillidium nasatum</name>
    <dbReference type="NCBI Taxonomy" id="96803"/>
    <lineage>
        <taxon>Eukaryota</taxon>
        <taxon>Metazoa</taxon>
        <taxon>Ecdysozoa</taxon>
        <taxon>Arthropoda</taxon>
        <taxon>Crustacea</taxon>
        <taxon>Multicrustacea</taxon>
        <taxon>Malacostraca</taxon>
        <taxon>Eumalacostraca</taxon>
        <taxon>Peracarida</taxon>
        <taxon>Isopoda</taxon>
        <taxon>Oniscidea</taxon>
        <taxon>Crinocheta</taxon>
        <taxon>Armadillidiidae</taxon>
        <taxon>Armadillidium</taxon>
    </lineage>
</organism>
<dbReference type="EMBL" id="SEYY01005115">
    <property type="protein sequence ID" value="KAB7503452.1"/>
    <property type="molecule type" value="Genomic_DNA"/>
</dbReference>
<name>A0A5N5TAE6_9CRUS</name>
<proteinExistence type="predicted"/>
<dbReference type="AlphaFoldDB" id="A0A5N5TAE6"/>
<comment type="caution">
    <text evidence="1">The sequence shown here is derived from an EMBL/GenBank/DDBJ whole genome shotgun (WGS) entry which is preliminary data.</text>
</comment>
<reference evidence="1 2" key="1">
    <citation type="journal article" date="2019" name="PLoS Biol.">
        <title>Sex chromosomes control vertical transmission of feminizing Wolbachia symbionts in an isopod.</title>
        <authorList>
            <person name="Becking T."/>
            <person name="Chebbi M.A."/>
            <person name="Giraud I."/>
            <person name="Moumen B."/>
            <person name="Laverre T."/>
            <person name="Caubet Y."/>
            <person name="Peccoud J."/>
            <person name="Gilbert C."/>
            <person name="Cordaux R."/>
        </authorList>
    </citation>
    <scope>NUCLEOTIDE SEQUENCE [LARGE SCALE GENOMIC DNA]</scope>
    <source>
        <strain evidence="1">ANa2</strain>
        <tissue evidence="1">Whole body excluding digestive tract and cuticle</tissue>
    </source>
</reference>
<dbReference type="Proteomes" id="UP000326759">
    <property type="component" value="Unassembled WGS sequence"/>
</dbReference>
<keyword evidence="2" id="KW-1185">Reference proteome</keyword>
<gene>
    <name evidence="1" type="ORF">Anas_10829</name>
</gene>
<evidence type="ECO:0000313" key="1">
    <source>
        <dbReference type="EMBL" id="KAB7503452.1"/>
    </source>
</evidence>
<protein>
    <submittedName>
        <fullName evidence="1">Uncharacterized protein</fullName>
    </submittedName>
</protein>
<accession>A0A5N5TAE6</accession>